<dbReference type="InParanoid" id="E2BCV1"/>
<feature type="non-terminal residue" evidence="1">
    <location>
        <position position="29"/>
    </location>
</feature>
<dbReference type="Gene3D" id="3.30.420.10">
    <property type="entry name" value="Ribonuclease H-like superfamily/Ribonuclease H"/>
    <property type="match status" value="1"/>
</dbReference>
<dbReference type="EMBL" id="GL447394">
    <property type="protein sequence ID" value="EFN86482.1"/>
    <property type="molecule type" value="Genomic_DNA"/>
</dbReference>
<reference evidence="1 2" key="1">
    <citation type="journal article" date="2010" name="Science">
        <title>Genomic comparison of the ants Camponotus floridanus and Harpegnathos saltator.</title>
        <authorList>
            <person name="Bonasio R."/>
            <person name="Zhang G."/>
            <person name="Ye C."/>
            <person name="Mutti N.S."/>
            <person name="Fang X."/>
            <person name="Qin N."/>
            <person name="Donahue G."/>
            <person name="Yang P."/>
            <person name="Li Q."/>
            <person name="Li C."/>
            <person name="Zhang P."/>
            <person name="Huang Z."/>
            <person name="Berger S.L."/>
            <person name="Reinberg D."/>
            <person name="Wang J."/>
            <person name="Liebig J."/>
        </authorList>
    </citation>
    <scope>NUCLEOTIDE SEQUENCE [LARGE SCALE GENOMIC DNA]</scope>
    <source>
        <strain evidence="1 2">R22 G/1</strain>
    </source>
</reference>
<evidence type="ECO:0008006" key="3">
    <source>
        <dbReference type="Google" id="ProtNLM"/>
    </source>
</evidence>
<dbReference type="AlphaFoldDB" id="E2BCV1"/>
<dbReference type="GO" id="GO:0003676">
    <property type="term" value="F:nucleic acid binding"/>
    <property type="evidence" value="ECO:0007669"/>
    <property type="project" value="InterPro"/>
</dbReference>
<protein>
    <recommendedName>
        <fullName evidence="3">Tc1-like transposase DDE domain-containing protein</fullName>
    </recommendedName>
</protein>
<gene>
    <name evidence="1" type="ORF">EAI_03918</name>
</gene>
<proteinExistence type="predicted"/>
<dbReference type="InterPro" id="IPR036397">
    <property type="entry name" value="RNaseH_sf"/>
</dbReference>
<name>E2BCV1_HARSA</name>
<feature type="non-terminal residue" evidence="1">
    <location>
        <position position="1"/>
    </location>
</feature>
<evidence type="ECO:0000313" key="2">
    <source>
        <dbReference type="Proteomes" id="UP000008237"/>
    </source>
</evidence>
<accession>E2BCV1</accession>
<dbReference type="Proteomes" id="UP000008237">
    <property type="component" value="Unassembled WGS sequence"/>
</dbReference>
<keyword evidence="2" id="KW-1185">Reference proteome</keyword>
<organism evidence="2">
    <name type="scientific">Harpegnathos saltator</name>
    <name type="common">Jerdon's jumping ant</name>
    <dbReference type="NCBI Taxonomy" id="610380"/>
    <lineage>
        <taxon>Eukaryota</taxon>
        <taxon>Metazoa</taxon>
        <taxon>Ecdysozoa</taxon>
        <taxon>Arthropoda</taxon>
        <taxon>Hexapoda</taxon>
        <taxon>Insecta</taxon>
        <taxon>Pterygota</taxon>
        <taxon>Neoptera</taxon>
        <taxon>Endopterygota</taxon>
        <taxon>Hymenoptera</taxon>
        <taxon>Apocrita</taxon>
        <taxon>Aculeata</taxon>
        <taxon>Formicoidea</taxon>
        <taxon>Formicidae</taxon>
        <taxon>Ponerinae</taxon>
        <taxon>Ponerini</taxon>
        <taxon>Harpegnathos</taxon>
    </lineage>
</organism>
<sequence length="29" mass="3311">SVVAFCREVGINLFEWPAMSPDLNPIEYL</sequence>
<evidence type="ECO:0000313" key="1">
    <source>
        <dbReference type="EMBL" id="EFN86482.1"/>
    </source>
</evidence>